<dbReference type="STRING" id="1150368.SAMN02927921_01626"/>
<dbReference type="InterPro" id="IPR015018">
    <property type="entry name" value="DUF1905"/>
</dbReference>
<organism evidence="1 2">
    <name type="scientific">Sinomicrobium oceani</name>
    <dbReference type="NCBI Taxonomy" id="1150368"/>
    <lineage>
        <taxon>Bacteria</taxon>
        <taxon>Pseudomonadati</taxon>
        <taxon>Bacteroidota</taxon>
        <taxon>Flavobacteriia</taxon>
        <taxon>Flavobacteriales</taxon>
        <taxon>Flavobacteriaceae</taxon>
        <taxon>Sinomicrobium</taxon>
    </lineage>
</organism>
<name>A0A1K1P515_9FLAO</name>
<reference evidence="1 2" key="1">
    <citation type="submission" date="2016-11" db="EMBL/GenBank/DDBJ databases">
        <authorList>
            <person name="Jaros S."/>
            <person name="Januszkiewicz K."/>
            <person name="Wedrychowicz H."/>
        </authorList>
    </citation>
    <scope>NUCLEOTIDE SEQUENCE [LARGE SCALE GENOMIC DNA]</scope>
    <source>
        <strain evidence="1 2">CGMCC 1.12145</strain>
    </source>
</reference>
<dbReference type="Pfam" id="PF08922">
    <property type="entry name" value="DUF1905"/>
    <property type="match status" value="1"/>
</dbReference>
<protein>
    <submittedName>
        <fullName evidence="1">Bacteriocin-protection, YdeI or OmpD-Associated</fullName>
    </submittedName>
</protein>
<dbReference type="Pfam" id="PF13376">
    <property type="entry name" value="OmdA"/>
    <property type="match status" value="1"/>
</dbReference>
<accession>A0A1K1P515</accession>
<evidence type="ECO:0000313" key="2">
    <source>
        <dbReference type="Proteomes" id="UP000182248"/>
    </source>
</evidence>
<keyword evidence="2" id="KW-1185">Reference proteome</keyword>
<dbReference type="Gene3D" id="2.40.30.100">
    <property type="entry name" value="AF2212/PG0164-like"/>
    <property type="match status" value="1"/>
</dbReference>
<dbReference type="EMBL" id="FPJE01000007">
    <property type="protein sequence ID" value="SFW42647.1"/>
    <property type="molecule type" value="Genomic_DNA"/>
</dbReference>
<sequence length="170" mass="19117">MESFSAPVVKIDSPVWTFVIRVPDAVAEKLIPKTTDKRVICTFNSKISKPCALMPSGEGSYHILINKKELRELGTDIGETLRVALKPDTSAYGMPMDEEFRAVLDSDPEGERLFEALTPGKKRTLLYMVGKLKSTPLKIQRAVTIIDHLKTTGGQVDYKLLNREIREQKR</sequence>
<dbReference type="SUPFAM" id="SSF141694">
    <property type="entry name" value="AF2212/PG0164-like"/>
    <property type="match status" value="1"/>
</dbReference>
<evidence type="ECO:0000313" key="1">
    <source>
        <dbReference type="EMBL" id="SFW42647.1"/>
    </source>
</evidence>
<dbReference type="InterPro" id="IPR037079">
    <property type="entry name" value="AF2212/PG0164-like_sf"/>
</dbReference>
<dbReference type="RefSeq" id="WP_072316854.1">
    <property type="nucleotide sequence ID" value="NZ_FPJE01000007.1"/>
</dbReference>
<proteinExistence type="predicted"/>
<dbReference type="Proteomes" id="UP000182248">
    <property type="component" value="Unassembled WGS sequence"/>
</dbReference>
<dbReference type="AlphaFoldDB" id="A0A1K1P515"/>
<gene>
    <name evidence="1" type="ORF">SAMN02927921_01626</name>
</gene>
<dbReference type="OrthoDB" id="959664at2"/>